<dbReference type="Proteomes" id="UP000695000">
    <property type="component" value="Unplaced"/>
</dbReference>
<proteinExistence type="predicted"/>
<keyword evidence="1" id="KW-0472">Membrane</keyword>
<dbReference type="InterPro" id="IPR026749">
    <property type="entry name" value="Tmem135"/>
</dbReference>
<reference evidence="3" key="1">
    <citation type="submission" date="2025-08" db="UniProtKB">
        <authorList>
            <consortium name="RefSeq"/>
        </authorList>
    </citation>
    <scope>IDENTIFICATION</scope>
    <source>
        <tissue evidence="3">Whole Larva</tissue>
    </source>
</reference>
<dbReference type="PANTHER" id="PTHR12459">
    <property type="entry name" value="TRANSMEMBRANE PROTEIN 135-RELATED"/>
    <property type="match status" value="1"/>
</dbReference>
<feature type="transmembrane region" description="Helical" evidence="1">
    <location>
        <begin position="75"/>
        <end position="96"/>
    </location>
</feature>
<evidence type="ECO:0000313" key="3">
    <source>
        <dbReference type="RefSeq" id="XP_017768116.1"/>
    </source>
</evidence>
<keyword evidence="2" id="KW-1185">Reference proteome</keyword>
<name>A0ABM1M0L6_NICVS</name>
<accession>A0ABM1M0L6</accession>
<evidence type="ECO:0000256" key="1">
    <source>
        <dbReference type="SAM" id="Phobius"/>
    </source>
</evidence>
<dbReference type="PANTHER" id="PTHR12459:SF15">
    <property type="entry name" value="TRANSMEMBRANE PROTEIN 135"/>
    <property type="match status" value="1"/>
</dbReference>
<dbReference type="GeneID" id="108556492"/>
<dbReference type="RefSeq" id="XP_017768116.1">
    <property type="nucleotide sequence ID" value="XM_017912627.1"/>
</dbReference>
<feature type="transmembrane region" description="Helical" evidence="1">
    <location>
        <begin position="34"/>
        <end position="54"/>
    </location>
</feature>
<sequence>MTVISKEFFYKQVSDGIDCSILHPWMDECVPANAYLMVQAAIGCTKFFFPLYLAQVILNRHNINWRRLVKSYIRTLIYSVSFVGFFMISNCIQCWYFGRLHYYSLALASGFFAGLPIFIESPVNINLNTLYFFNMFLEAVVMNLESIGKITRTKTKDTLAFMTCSSILMYLFDTQSCKPYNNLWFYQQKNSTERNRDNCAHKDNCHMHILKGIIQYFGVGFGLEVIKFALTKFQALMKDPKLLITMLLNKNNLFFGLVTGGYVGIFRLVNCLLTKMDKRERGYHKALAGFVSGITYCIKPNLQFGITAFATIVQLLIQRAERKIPIPSESVGVLFAVLNALLFHNRFMYADTCPKYITNMTKVCTNGLDTKTVEFLLDHMFAV</sequence>
<feature type="transmembrane region" description="Helical" evidence="1">
    <location>
        <begin position="253"/>
        <end position="273"/>
    </location>
</feature>
<protein>
    <submittedName>
        <fullName evidence="3">Uncharacterized protein LOC108556492</fullName>
    </submittedName>
</protein>
<keyword evidence="1" id="KW-1133">Transmembrane helix</keyword>
<evidence type="ECO:0000313" key="2">
    <source>
        <dbReference type="Proteomes" id="UP000695000"/>
    </source>
</evidence>
<feature type="transmembrane region" description="Helical" evidence="1">
    <location>
        <begin position="213"/>
        <end position="233"/>
    </location>
</feature>
<organism evidence="2 3">
    <name type="scientific">Nicrophorus vespilloides</name>
    <name type="common">Boreal carrion beetle</name>
    <dbReference type="NCBI Taxonomy" id="110193"/>
    <lineage>
        <taxon>Eukaryota</taxon>
        <taxon>Metazoa</taxon>
        <taxon>Ecdysozoa</taxon>
        <taxon>Arthropoda</taxon>
        <taxon>Hexapoda</taxon>
        <taxon>Insecta</taxon>
        <taxon>Pterygota</taxon>
        <taxon>Neoptera</taxon>
        <taxon>Endopterygota</taxon>
        <taxon>Coleoptera</taxon>
        <taxon>Polyphaga</taxon>
        <taxon>Staphyliniformia</taxon>
        <taxon>Silphidae</taxon>
        <taxon>Nicrophorinae</taxon>
        <taxon>Nicrophorus</taxon>
    </lineage>
</organism>
<gene>
    <name evidence="3" type="primary">LOC108556492</name>
</gene>
<keyword evidence="1" id="KW-0812">Transmembrane</keyword>